<protein>
    <recommendedName>
        <fullName evidence="6">Ferritin</fullName>
    </recommendedName>
</protein>
<feature type="domain" description="Ferritin-like diiron" evidence="7">
    <location>
        <begin position="1"/>
        <end position="146"/>
    </location>
</feature>
<dbReference type="EMBL" id="CP045032">
    <property type="protein sequence ID" value="QFQ01926.1"/>
    <property type="molecule type" value="Genomic_DNA"/>
</dbReference>
<dbReference type="KEGG" id="cuo:CUROG_02685"/>
<dbReference type="GO" id="GO:0006879">
    <property type="term" value="P:intracellular iron ion homeostasis"/>
    <property type="evidence" value="ECO:0007669"/>
    <property type="project" value="UniProtKB-KW"/>
</dbReference>
<feature type="binding site" evidence="5">
    <location>
        <position position="54"/>
    </location>
    <ligand>
        <name>Fe cation</name>
        <dbReference type="ChEBI" id="CHEBI:24875"/>
        <label>1</label>
    </ligand>
</feature>
<evidence type="ECO:0000256" key="3">
    <source>
        <dbReference type="ARBA" id="ARBA00023002"/>
    </source>
</evidence>
<dbReference type="PANTHER" id="PTHR11431">
    <property type="entry name" value="FERRITIN"/>
    <property type="match status" value="1"/>
</dbReference>
<keyword evidence="4 5" id="KW-0408">Iron</keyword>
<name>A0A5J6Z4D4_9CORY</name>
<keyword evidence="2 5" id="KW-0479">Metal-binding</keyword>
<evidence type="ECO:0000256" key="4">
    <source>
        <dbReference type="ARBA" id="ARBA00023004"/>
    </source>
</evidence>
<feature type="binding site" evidence="5">
    <location>
        <position position="18"/>
    </location>
    <ligand>
        <name>Fe cation</name>
        <dbReference type="ChEBI" id="CHEBI:24875"/>
        <label>1</label>
    </ligand>
</feature>
<evidence type="ECO:0000256" key="1">
    <source>
        <dbReference type="ARBA" id="ARBA00022434"/>
    </source>
</evidence>
<reference evidence="9" key="1">
    <citation type="submission" date="2019-10" db="EMBL/GenBank/DDBJ databases">
        <title>Complete genome sequence of Corynebacterium urogenitalis DSM 108747, isolated from the genital tract of a cow.</title>
        <authorList>
            <person name="Ruckert C."/>
            <person name="Ballas P."/>
            <person name="Wagener K."/>
            <person name="Drillich M."/>
            <person name="Kaempfer P."/>
            <person name="Busse H.-J."/>
            <person name="Ehling-Schulz M."/>
        </authorList>
    </citation>
    <scope>NUCLEOTIDE SEQUENCE [LARGE SCALE GENOMIC DNA]</scope>
    <source>
        <strain evidence="9">LMM 1652</strain>
    </source>
</reference>
<feature type="binding site" evidence="5">
    <location>
        <position position="128"/>
    </location>
    <ligand>
        <name>Fe cation</name>
        <dbReference type="ChEBI" id="CHEBI:24875"/>
        <label>1</label>
    </ligand>
</feature>
<dbReference type="OrthoDB" id="9801481at2"/>
<feature type="binding site" evidence="5">
    <location>
        <position position="51"/>
    </location>
    <ligand>
        <name>Fe cation</name>
        <dbReference type="ChEBI" id="CHEBI:24875"/>
        <label>1</label>
    </ligand>
</feature>
<dbReference type="PANTHER" id="PTHR11431:SF127">
    <property type="entry name" value="BACTERIAL NON-HEME FERRITIN"/>
    <property type="match status" value="1"/>
</dbReference>
<dbReference type="InterPro" id="IPR009040">
    <property type="entry name" value="Ferritin-like_diiron"/>
</dbReference>
<accession>A0A5J6Z4D4</accession>
<dbReference type="GO" id="GO:0004322">
    <property type="term" value="F:ferroxidase activity"/>
    <property type="evidence" value="ECO:0007669"/>
    <property type="project" value="TreeGrafter"/>
</dbReference>
<evidence type="ECO:0000313" key="8">
    <source>
        <dbReference type="EMBL" id="QFQ01926.1"/>
    </source>
</evidence>
<dbReference type="GO" id="GO:0008198">
    <property type="term" value="F:ferrous iron binding"/>
    <property type="evidence" value="ECO:0007669"/>
    <property type="project" value="TreeGrafter"/>
</dbReference>
<proteinExistence type="predicted"/>
<dbReference type="GO" id="GO:0005829">
    <property type="term" value="C:cytosol"/>
    <property type="evidence" value="ECO:0007669"/>
    <property type="project" value="TreeGrafter"/>
</dbReference>
<dbReference type="AlphaFoldDB" id="A0A5J6Z4D4"/>
<dbReference type="Pfam" id="PF00210">
    <property type="entry name" value="Ferritin"/>
    <property type="match status" value="1"/>
</dbReference>
<feature type="binding site" evidence="5">
    <location>
        <position position="95"/>
    </location>
    <ligand>
        <name>Fe cation</name>
        <dbReference type="ChEBI" id="CHEBI:24875"/>
        <label>1</label>
    </ligand>
</feature>
<dbReference type="RefSeq" id="WP_151902352.1">
    <property type="nucleotide sequence ID" value="NZ_CP045032.1"/>
</dbReference>
<dbReference type="InterPro" id="IPR008331">
    <property type="entry name" value="Ferritin_DPS_dom"/>
</dbReference>
<keyword evidence="3 8" id="KW-0560">Oxidoreductase</keyword>
<dbReference type="PROSITE" id="PS50905">
    <property type="entry name" value="FERRITIN_LIKE"/>
    <property type="match status" value="1"/>
</dbReference>
<sequence length="167" mass="18891">MPIDKKFAKQLNAQVIAEQEAALVYTQLAYELDRLSFSGMRDWMFAQAAEERVHAQKFAQHLLDRGERVQLGEIKVPTIKISHPLEAFEASLRHEEKVSELIRNLTRTADKVGDIDSRSLLNWFLDEQIEEESTVGEIIDRLKIVGSDGSGLLRIDQELGGRSSGNE</sequence>
<dbReference type="InterPro" id="IPR001519">
    <property type="entry name" value="Ferritin"/>
</dbReference>
<evidence type="ECO:0000256" key="6">
    <source>
        <dbReference type="RuleBase" id="RU361145"/>
    </source>
</evidence>
<dbReference type="Gene3D" id="1.20.1260.10">
    <property type="match status" value="1"/>
</dbReference>
<dbReference type="GO" id="GO:0006826">
    <property type="term" value="P:iron ion transport"/>
    <property type="evidence" value="ECO:0007669"/>
    <property type="project" value="InterPro"/>
</dbReference>
<evidence type="ECO:0000313" key="9">
    <source>
        <dbReference type="Proteomes" id="UP000326711"/>
    </source>
</evidence>
<evidence type="ECO:0000256" key="2">
    <source>
        <dbReference type="ARBA" id="ARBA00022723"/>
    </source>
</evidence>
<dbReference type="GO" id="GO:0008199">
    <property type="term" value="F:ferric iron binding"/>
    <property type="evidence" value="ECO:0007669"/>
    <property type="project" value="InterPro"/>
</dbReference>
<dbReference type="InterPro" id="IPR041719">
    <property type="entry name" value="Ferritin_prok"/>
</dbReference>
<evidence type="ECO:0000259" key="7">
    <source>
        <dbReference type="PROSITE" id="PS50905"/>
    </source>
</evidence>
<dbReference type="Proteomes" id="UP000326711">
    <property type="component" value="Chromosome"/>
</dbReference>
<gene>
    <name evidence="8" type="primary">ftnA</name>
    <name evidence="8" type="ORF">CUROG_02685</name>
</gene>
<dbReference type="CDD" id="cd01055">
    <property type="entry name" value="Nonheme_Ferritin"/>
    <property type="match status" value="1"/>
</dbReference>
<dbReference type="InterPro" id="IPR012347">
    <property type="entry name" value="Ferritin-like"/>
</dbReference>
<evidence type="ECO:0000256" key="5">
    <source>
        <dbReference type="PIRSR" id="PIRSR601519-1"/>
    </source>
</evidence>
<keyword evidence="1 6" id="KW-0409">Iron storage</keyword>
<keyword evidence="9" id="KW-1185">Reference proteome</keyword>
<dbReference type="InterPro" id="IPR009078">
    <property type="entry name" value="Ferritin-like_SF"/>
</dbReference>
<organism evidence="8 9">
    <name type="scientific">Corynebacterium urogenitale</name>
    <dbReference type="NCBI Taxonomy" id="2487892"/>
    <lineage>
        <taxon>Bacteria</taxon>
        <taxon>Bacillati</taxon>
        <taxon>Actinomycetota</taxon>
        <taxon>Actinomycetes</taxon>
        <taxon>Mycobacteriales</taxon>
        <taxon>Corynebacteriaceae</taxon>
        <taxon>Corynebacterium</taxon>
    </lineage>
</organism>
<dbReference type="SUPFAM" id="SSF47240">
    <property type="entry name" value="Ferritin-like"/>
    <property type="match status" value="1"/>
</dbReference>